<keyword evidence="1" id="KW-0436">Ligase</keyword>
<sequence length="79" mass="8896">LVFCRNCSRAYHDGPCQTNNETAGATATGTTGANRFQVSETNNERSRWDRQSEERIRNTTKRCPNTKCNVPVEKNGMSQ</sequence>
<feature type="non-terminal residue" evidence="1">
    <location>
        <position position="79"/>
    </location>
</feature>
<organism evidence="1 2">
    <name type="scientific">Paramuricea clavata</name>
    <name type="common">Red gorgonian</name>
    <name type="synonym">Violescent sea-whip</name>
    <dbReference type="NCBI Taxonomy" id="317549"/>
    <lineage>
        <taxon>Eukaryota</taxon>
        <taxon>Metazoa</taxon>
        <taxon>Cnidaria</taxon>
        <taxon>Anthozoa</taxon>
        <taxon>Octocorallia</taxon>
        <taxon>Malacalcyonacea</taxon>
        <taxon>Plexauridae</taxon>
        <taxon>Paramuricea</taxon>
    </lineage>
</organism>
<dbReference type="OrthoDB" id="1431934at2759"/>
<dbReference type="EMBL" id="CACRXK020039822">
    <property type="protein sequence ID" value="CAB4045494.1"/>
    <property type="molecule type" value="Genomic_DNA"/>
</dbReference>
<gene>
    <name evidence="1" type="ORF">PACLA_8A088868</name>
</gene>
<comment type="caution">
    <text evidence="1">The sequence shown here is derived from an EMBL/GenBank/DDBJ whole genome shotgun (WGS) entry which is preliminary data.</text>
</comment>
<dbReference type="GO" id="GO:0016874">
    <property type="term" value="F:ligase activity"/>
    <property type="evidence" value="ECO:0007669"/>
    <property type="project" value="UniProtKB-KW"/>
</dbReference>
<reference evidence="1" key="1">
    <citation type="submission" date="2020-04" db="EMBL/GenBank/DDBJ databases">
        <authorList>
            <person name="Alioto T."/>
            <person name="Alioto T."/>
            <person name="Gomez Garrido J."/>
        </authorList>
    </citation>
    <scope>NUCLEOTIDE SEQUENCE</scope>
    <source>
        <strain evidence="1">A484AB</strain>
    </source>
</reference>
<protein>
    <submittedName>
        <fullName evidence="1">E3 ubiquitin- ligase parkin</fullName>
    </submittedName>
</protein>
<accession>A0A6S7KRJ1</accession>
<dbReference type="AlphaFoldDB" id="A0A6S7KRJ1"/>
<name>A0A6S7KRJ1_PARCT</name>
<evidence type="ECO:0000313" key="2">
    <source>
        <dbReference type="Proteomes" id="UP001152795"/>
    </source>
</evidence>
<keyword evidence="2" id="KW-1185">Reference proteome</keyword>
<feature type="non-terminal residue" evidence="1">
    <location>
        <position position="1"/>
    </location>
</feature>
<evidence type="ECO:0000313" key="1">
    <source>
        <dbReference type="EMBL" id="CAB4045494.1"/>
    </source>
</evidence>
<proteinExistence type="predicted"/>
<dbReference type="Proteomes" id="UP001152795">
    <property type="component" value="Unassembled WGS sequence"/>
</dbReference>